<evidence type="ECO:0000313" key="1">
    <source>
        <dbReference type="EMBL" id="KAK0405973.1"/>
    </source>
</evidence>
<proteinExistence type="predicted"/>
<evidence type="ECO:0000313" key="2">
    <source>
        <dbReference type="Proteomes" id="UP001175271"/>
    </source>
</evidence>
<gene>
    <name evidence="1" type="ORF">QR680_018292</name>
</gene>
<keyword evidence="2" id="KW-1185">Reference proteome</keyword>
<comment type="caution">
    <text evidence="1">The sequence shown here is derived from an EMBL/GenBank/DDBJ whole genome shotgun (WGS) entry which is preliminary data.</text>
</comment>
<sequence length="287" mass="32792">MDRISAFFIENVISFLSCADALACSHLSTYWGRLGIKYAGLKRIKLVFALPEGPYGQESVYCSANGHRFDFGFFQVRYIVSSVTVSKNIGLDAIGRSFKDLNMSEIERLVEHIKKSTGPTSLCLDGEIPNHPLFDKLLCSLKWVTSVASRNRAPVPTEQIQRLRWTETLETLEIDHIQEEDAVLQKIVSSVSSSSRVKKIKLNVSRSIPGLQRQILSILLCGWIRNRRTGCGLRIYYDHNTHLQEVLDGLKVKKEHDFVVHEGRRLRVEETHSNSYHYMIHFTVAER</sequence>
<protein>
    <submittedName>
        <fullName evidence="1">Uncharacterized protein</fullName>
    </submittedName>
</protein>
<accession>A0AA39HJL5</accession>
<dbReference type="AlphaFoldDB" id="A0AA39HJL5"/>
<name>A0AA39HJL5_9BILA</name>
<dbReference type="EMBL" id="JAUCMV010000004">
    <property type="protein sequence ID" value="KAK0405973.1"/>
    <property type="molecule type" value="Genomic_DNA"/>
</dbReference>
<dbReference type="Proteomes" id="UP001175271">
    <property type="component" value="Unassembled WGS sequence"/>
</dbReference>
<reference evidence="1" key="1">
    <citation type="submission" date="2023-06" db="EMBL/GenBank/DDBJ databases">
        <title>Genomic analysis of the entomopathogenic nematode Steinernema hermaphroditum.</title>
        <authorList>
            <person name="Schwarz E.M."/>
            <person name="Heppert J.K."/>
            <person name="Baniya A."/>
            <person name="Schwartz H.T."/>
            <person name="Tan C.-H."/>
            <person name="Antoshechkin I."/>
            <person name="Sternberg P.W."/>
            <person name="Goodrich-Blair H."/>
            <person name="Dillman A.R."/>
        </authorList>
    </citation>
    <scope>NUCLEOTIDE SEQUENCE</scope>
    <source>
        <strain evidence="1">PS9179</strain>
        <tissue evidence="1">Whole animal</tissue>
    </source>
</reference>
<organism evidence="1 2">
    <name type="scientific">Steinernema hermaphroditum</name>
    <dbReference type="NCBI Taxonomy" id="289476"/>
    <lineage>
        <taxon>Eukaryota</taxon>
        <taxon>Metazoa</taxon>
        <taxon>Ecdysozoa</taxon>
        <taxon>Nematoda</taxon>
        <taxon>Chromadorea</taxon>
        <taxon>Rhabditida</taxon>
        <taxon>Tylenchina</taxon>
        <taxon>Panagrolaimomorpha</taxon>
        <taxon>Strongyloidoidea</taxon>
        <taxon>Steinernematidae</taxon>
        <taxon>Steinernema</taxon>
    </lineage>
</organism>